<dbReference type="EMBL" id="AP012342">
    <property type="protein sequence ID" value="BAM07753.1"/>
    <property type="molecule type" value="Genomic_DNA"/>
</dbReference>
<dbReference type="HOGENOM" id="CLU_360867_0_0_0"/>
<sequence>MNMNEGNAFSRGPLHVSDARLLTVPVRMAEESSERRGVFETCGDVSYCAVFSPPEKPLSIESYLGLMMTCQNAPQNLQAPEELSPLLVHEGDTLNLAYLLMEKAGVRAVSVFSHSGAFLGVLTLSGITDTILGERQLLVFENQELQKQILDLTKNASGWISQMEELVGFSRSIREMLSSTMLEESLLDSGIRSLTKLIGARYGAIGMLDKEGDLVQFLHTGMEEDAVARIGHLPEGKGLLGVVISEDRPICLDRIDKDPRSAGFPPNHPKMESLLAVPISSMGRVYGRVYLSDKLNREPFSKADEALVLSFAHSLALILDNRTEMELLAKAQSKLLHQAMYDPLTDLPNRKFFQDSLEQILRNKPENCDSQTFRPSFLFIDLDNFKFVNDSQGHQVGDMVLKKVGESLMLAVREGDIVSRIGGDEFAIFLDTTDAPEKLDTILRRILDAVKTPIPLSSHDVVLTASIGVAVYPDHGQTVNELMKNADLAMYEAKNSGRDTYHLFSGELEKRVRVRHDMEKNLREAISREEFCLYYQPKINMRRGEITGFEALLRWPSRNIPPSDFIGVAEESGLIVPIGEWVIETAGIMLDNFSKWGYGSYSLSVNLSVRQFWTVDFIGFLKGVLSRSHFPAHRLELEITESQLMRDTIRSAHFIRELKSMGVSVSVDDFGTGYSSLAYLKNFDLDSLKIDQSFIRDLTHDPSDRLIVRAIIAMAHGMRVGVIAEGVETLEQLAFLQHEHCDELQGFLVSRPLPEEDLLPFIKNYRLVKGALFSD</sequence>
<reference evidence="3 4" key="1">
    <citation type="journal article" date="2012" name="J. Bacteriol.">
        <title>Complete Genome Sequence of Leptospirillum ferrooxidans Strain C2-3, Isolated from a Fresh Volcanic Ash Deposit on the Island of Miyake, Japan.</title>
        <authorList>
            <person name="Fujimura R."/>
            <person name="Sato Y."/>
            <person name="Nishizawa T."/>
            <person name="Oshima K."/>
            <person name="Kim S.-W."/>
            <person name="Hattori M."/>
            <person name="Kamijo T."/>
            <person name="Ohta H."/>
        </authorList>
    </citation>
    <scope>NUCLEOTIDE SEQUENCE [LARGE SCALE GENOMIC DNA]</scope>
    <source>
        <strain evidence="3 4">C2-3</strain>
    </source>
</reference>
<dbReference type="Gene3D" id="3.30.70.270">
    <property type="match status" value="1"/>
</dbReference>
<evidence type="ECO:0000313" key="4">
    <source>
        <dbReference type="Proteomes" id="UP000007382"/>
    </source>
</evidence>
<evidence type="ECO:0000259" key="1">
    <source>
        <dbReference type="PROSITE" id="PS50883"/>
    </source>
</evidence>
<dbReference type="InterPro" id="IPR046342">
    <property type="entry name" value="CBS_dom_sf"/>
</dbReference>
<dbReference type="InterPro" id="IPR000160">
    <property type="entry name" value="GGDEF_dom"/>
</dbReference>
<evidence type="ECO:0000259" key="2">
    <source>
        <dbReference type="PROSITE" id="PS50887"/>
    </source>
</evidence>
<dbReference type="Pfam" id="PF00563">
    <property type="entry name" value="EAL"/>
    <property type="match status" value="1"/>
</dbReference>
<accession>I0IR54</accession>
<dbReference type="InterPro" id="IPR029016">
    <property type="entry name" value="GAF-like_dom_sf"/>
</dbReference>
<dbReference type="PATRIC" id="fig|1162668.3.peg.2465"/>
<dbReference type="InterPro" id="IPR001633">
    <property type="entry name" value="EAL_dom"/>
</dbReference>
<dbReference type="OrthoDB" id="9813913at2"/>
<name>I0IR54_LEPFC</name>
<dbReference type="InterPro" id="IPR052155">
    <property type="entry name" value="Biofilm_reg_signaling"/>
</dbReference>
<dbReference type="SMART" id="SM00052">
    <property type="entry name" value="EAL"/>
    <property type="match status" value="1"/>
</dbReference>
<dbReference type="SUPFAM" id="SSF55073">
    <property type="entry name" value="Nucleotide cyclase"/>
    <property type="match status" value="1"/>
</dbReference>
<dbReference type="PANTHER" id="PTHR44757:SF2">
    <property type="entry name" value="BIOFILM ARCHITECTURE MAINTENANCE PROTEIN MBAA"/>
    <property type="match status" value="1"/>
</dbReference>
<dbReference type="PANTHER" id="PTHR44757">
    <property type="entry name" value="DIGUANYLATE CYCLASE DGCP"/>
    <property type="match status" value="1"/>
</dbReference>
<dbReference type="Pfam" id="PF13185">
    <property type="entry name" value="GAF_2"/>
    <property type="match status" value="1"/>
</dbReference>
<dbReference type="SMART" id="SM00065">
    <property type="entry name" value="GAF"/>
    <property type="match status" value="1"/>
</dbReference>
<dbReference type="InterPro" id="IPR043128">
    <property type="entry name" value="Rev_trsase/Diguanyl_cyclase"/>
</dbReference>
<proteinExistence type="predicted"/>
<organism evidence="3 4">
    <name type="scientific">Leptospirillum ferrooxidans (strain C2-3)</name>
    <dbReference type="NCBI Taxonomy" id="1162668"/>
    <lineage>
        <taxon>Bacteria</taxon>
        <taxon>Pseudomonadati</taxon>
        <taxon>Nitrospirota</taxon>
        <taxon>Nitrospiria</taxon>
        <taxon>Nitrospirales</taxon>
        <taxon>Nitrospiraceae</taxon>
        <taxon>Leptospirillum</taxon>
    </lineage>
</organism>
<dbReference type="CDD" id="cd01948">
    <property type="entry name" value="EAL"/>
    <property type="match status" value="1"/>
</dbReference>
<dbReference type="eggNOG" id="COG5001">
    <property type="taxonomic scope" value="Bacteria"/>
</dbReference>
<dbReference type="Proteomes" id="UP000007382">
    <property type="component" value="Chromosome"/>
</dbReference>
<gene>
    <name evidence="3" type="ordered locus">LFE_2080</name>
</gene>
<dbReference type="Gene3D" id="3.20.20.450">
    <property type="entry name" value="EAL domain"/>
    <property type="match status" value="1"/>
</dbReference>
<dbReference type="Pfam" id="PF00990">
    <property type="entry name" value="GGDEF"/>
    <property type="match status" value="1"/>
</dbReference>
<dbReference type="SUPFAM" id="SSF54631">
    <property type="entry name" value="CBS-domain pair"/>
    <property type="match status" value="1"/>
</dbReference>
<dbReference type="SUPFAM" id="SSF141868">
    <property type="entry name" value="EAL domain-like"/>
    <property type="match status" value="1"/>
</dbReference>
<feature type="domain" description="GGDEF" evidence="2">
    <location>
        <begin position="373"/>
        <end position="506"/>
    </location>
</feature>
<dbReference type="InterPro" id="IPR003018">
    <property type="entry name" value="GAF"/>
</dbReference>
<dbReference type="NCBIfam" id="TIGR00254">
    <property type="entry name" value="GGDEF"/>
    <property type="match status" value="1"/>
</dbReference>
<dbReference type="InterPro" id="IPR035919">
    <property type="entry name" value="EAL_sf"/>
</dbReference>
<evidence type="ECO:0000313" key="3">
    <source>
        <dbReference type="EMBL" id="BAM07753.1"/>
    </source>
</evidence>
<dbReference type="PROSITE" id="PS50883">
    <property type="entry name" value="EAL"/>
    <property type="match status" value="1"/>
</dbReference>
<keyword evidence="4" id="KW-1185">Reference proteome</keyword>
<reference evidence="4" key="2">
    <citation type="submission" date="2012-03" db="EMBL/GenBank/DDBJ databases">
        <title>The complete genome sequence of the pioneer microbe on fresh volcanic deposit, Leptospirillum ferrooxidans strain C2-3.</title>
        <authorList>
            <person name="Fujimura R."/>
            <person name="Sato Y."/>
            <person name="Nishizawa T."/>
            <person name="Nanba K."/>
            <person name="Oshima K."/>
            <person name="Hattori M."/>
            <person name="Kamijo T."/>
            <person name="Ohta H."/>
        </authorList>
    </citation>
    <scope>NUCLEOTIDE SEQUENCE [LARGE SCALE GENOMIC DNA]</scope>
    <source>
        <strain evidence="4">C2-3</strain>
    </source>
</reference>
<dbReference type="CDD" id="cd01949">
    <property type="entry name" value="GGDEF"/>
    <property type="match status" value="1"/>
</dbReference>
<dbReference type="KEGG" id="lfc:LFE_2080"/>
<protein>
    <submittedName>
        <fullName evidence="3">Putative diguanylate cyclase/phosphodiesterase with PAS/PAC and GAF sensor(S)</fullName>
    </submittedName>
</protein>
<dbReference type="PROSITE" id="PS50887">
    <property type="entry name" value="GGDEF"/>
    <property type="match status" value="1"/>
</dbReference>
<dbReference type="InterPro" id="IPR029787">
    <property type="entry name" value="Nucleotide_cyclase"/>
</dbReference>
<dbReference type="SUPFAM" id="SSF55781">
    <property type="entry name" value="GAF domain-like"/>
    <property type="match status" value="1"/>
</dbReference>
<feature type="domain" description="EAL" evidence="1">
    <location>
        <begin position="515"/>
        <end position="766"/>
    </location>
</feature>
<dbReference type="STRING" id="1162668.LFE_2080"/>
<dbReference type="SMART" id="SM00267">
    <property type="entry name" value="GGDEF"/>
    <property type="match status" value="1"/>
</dbReference>
<dbReference type="Gene3D" id="3.30.450.40">
    <property type="match status" value="1"/>
</dbReference>
<dbReference type="AlphaFoldDB" id="I0IR54"/>